<feature type="transmembrane region" description="Helical" evidence="7">
    <location>
        <begin position="463"/>
        <end position="483"/>
    </location>
</feature>
<dbReference type="FunFam" id="1.20.1250.20:FF:000013">
    <property type="entry name" value="MFS general substrate transporter"/>
    <property type="match status" value="1"/>
</dbReference>
<keyword evidence="4 7" id="KW-1133">Transmembrane helix</keyword>
<keyword evidence="6" id="KW-0325">Glycoprotein</keyword>
<dbReference type="KEGG" id="fvn:FVRRES_06443"/>
<keyword evidence="9" id="KW-1185">Reference proteome</keyword>
<keyword evidence="2" id="KW-0813">Transport</keyword>
<comment type="subcellular location">
    <subcellularLocation>
        <location evidence="1">Membrane</location>
        <topology evidence="1">Multi-pass membrane protein</topology>
    </subcellularLocation>
</comment>
<feature type="transmembrane region" description="Helical" evidence="7">
    <location>
        <begin position="247"/>
        <end position="268"/>
    </location>
</feature>
<evidence type="ECO:0008006" key="10">
    <source>
        <dbReference type="Google" id="ProtNLM"/>
    </source>
</evidence>
<evidence type="ECO:0000313" key="8">
    <source>
        <dbReference type="EMBL" id="CEI62007.1"/>
    </source>
</evidence>
<dbReference type="InterPro" id="IPR011701">
    <property type="entry name" value="MFS"/>
</dbReference>
<dbReference type="RefSeq" id="XP_025585727.1">
    <property type="nucleotide sequence ID" value="XM_025734974.2"/>
</dbReference>
<reference evidence="9" key="1">
    <citation type="submission" date="2014-10" db="EMBL/GenBank/DDBJ databases">
        <authorList>
            <person name="King R."/>
        </authorList>
    </citation>
    <scope>NUCLEOTIDE SEQUENCE [LARGE SCALE GENOMIC DNA]</scope>
    <source>
        <strain evidence="9">A3/5</strain>
    </source>
</reference>
<feature type="transmembrane region" description="Helical" evidence="7">
    <location>
        <begin position="280"/>
        <end position="300"/>
    </location>
</feature>
<protein>
    <recommendedName>
        <fullName evidence="10">Major facilitator superfamily (MFS) profile domain-containing protein</fullName>
    </recommendedName>
</protein>
<evidence type="ECO:0000256" key="1">
    <source>
        <dbReference type="ARBA" id="ARBA00004141"/>
    </source>
</evidence>
<accession>A0A2L2TCC6</accession>
<feature type="transmembrane region" description="Helical" evidence="7">
    <location>
        <begin position="217"/>
        <end position="235"/>
    </location>
</feature>
<proteinExistence type="predicted"/>
<dbReference type="InterPro" id="IPR036259">
    <property type="entry name" value="MFS_trans_sf"/>
</dbReference>
<name>A0A2L2TCC6_9HYPO</name>
<feature type="transmembrane region" description="Helical" evidence="7">
    <location>
        <begin position="431"/>
        <end position="451"/>
    </location>
</feature>
<feature type="transmembrane region" description="Helical" evidence="7">
    <location>
        <begin position="375"/>
        <end position="392"/>
    </location>
</feature>
<feature type="transmembrane region" description="Helical" evidence="7">
    <location>
        <begin position="399"/>
        <end position="419"/>
    </location>
</feature>
<feature type="transmembrane region" description="Helical" evidence="7">
    <location>
        <begin position="489"/>
        <end position="513"/>
    </location>
</feature>
<keyword evidence="5 7" id="KW-0472">Membrane</keyword>
<sequence length="551" mass="60309">MSQSLARRLSRSGLMSFGDVDLTQVSQAFHDCNARLAGSSGDVGVGMNLSLGISDRFHDAFVELMRLLAHAQDVLHPPTRDGIVEPKPEIIGAQPRLMTLLHHFDMMNKSWKSQCVELLESNDSGISNFSRLLLHADYEYLRLYEFSIALGAYSNLSGGQPDIATISGRHSIDALENDWEFPPMVAQNSHTNISSWGVVATCTGVVTNLAGLCACRAVLGILEAAFGAGAPYYLSLLYQRREPGLRVSILAGMSPLANCFAASLAYGISQINSYVEPWRLILLIEGAPAIIIAPFPDFSAKKREAAVTRLGTKDTTSKEKLNWKQATAGLRDYQTYAYAIIHFCCNYSFASLANFLPTIVQSLGYSSIKVQGLTAPPYLASFILCVTIAFFSDQFGYRGFVIAGYSAMAGIGYLLLAIIEDMGKAQIRYLSIWLAVMGVFPCLTLNITWLLNNQGGETKHGIGLAVLAILGQCSSFLSSTVYPKSDAPFFLKGCAIGCALTFAITIMSLGLHFKLAHENRKRDRETGPVEYHEQLDLTMLGDKYPKFRYVT</sequence>
<dbReference type="Gene3D" id="1.20.1250.20">
    <property type="entry name" value="MFS general substrate transporter like domains"/>
    <property type="match status" value="1"/>
</dbReference>
<evidence type="ECO:0000256" key="6">
    <source>
        <dbReference type="ARBA" id="ARBA00023180"/>
    </source>
</evidence>
<organism evidence="8 9">
    <name type="scientific">Fusarium venenatum</name>
    <dbReference type="NCBI Taxonomy" id="56646"/>
    <lineage>
        <taxon>Eukaryota</taxon>
        <taxon>Fungi</taxon>
        <taxon>Dikarya</taxon>
        <taxon>Ascomycota</taxon>
        <taxon>Pezizomycotina</taxon>
        <taxon>Sordariomycetes</taxon>
        <taxon>Hypocreomycetidae</taxon>
        <taxon>Hypocreales</taxon>
        <taxon>Nectriaceae</taxon>
        <taxon>Fusarium</taxon>
    </lineage>
</organism>
<dbReference type="GO" id="GO:0022857">
    <property type="term" value="F:transmembrane transporter activity"/>
    <property type="evidence" value="ECO:0007669"/>
    <property type="project" value="InterPro"/>
</dbReference>
<dbReference type="PANTHER" id="PTHR43791:SF75">
    <property type="entry name" value="TRANSPORTER, PUTATIVE (AFU_ORTHOLOGUE AFUA_2G00110)-RELATED"/>
    <property type="match status" value="1"/>
</dbReference>
<evidence type="ECO:0000256" key="4">
    <source>
        <dbReference type="ARBA" id="ARBA00022989"/>
    </source>
</evidence>
<dbReference type="GO" id="GO:0016020">
    <property type="term" value="C:membrane"/>
    <property type="evidence" value="ECO:0007669"/>
    <property type="project" value="UniProtKB-SubCell"/>
</dbReference>
<dbReference type="GeneID" id="37258082"/>
<dbReference type="PANTHER" id="PTHR43791">
    <property type="entry name" value="PERMEASE-RELATED"/>
    <property type="match status" value="1"/>
</dbReference>
<evidence type="ECO:0000256" key="2">
    <source>
        <dbReference type="ARBA" id="ARBA00022448"/>
    </source>
</evidence>
<dbReference type="EMBL" id="LN649230">
    <property type="protein sequence ID" value="CEI62007.1"/>
    <property type="molecule type" value="Genomic_DNA"/>
</dbReference>
<evidence type="ECO:0000256" key="3">
    <source>
        <dbReference type="ARBA" id="ARBA00022692"/>
    </source>
</evidence>
<dbReference type="SUPFAM" id="SSF103473">
    <property type="entry name" value="MFS general substrate transporter"/>
    <property type="match status" value="1"/>
</dbReference>
<evidence type="ECO:0000256" key="7">
    <source>
        <dbReference type="SAM" id="Phobius"/>
    </source>
</evidence>
<dbReference type="Pfam" id="PF07690">
    <property type="entry name" value="MFS_1"/>
    <property type="match status" value="1"/>
</dbReference>
<dbReference type="AlphaFoldDB" id="A0A2L2TCC6"/>
<evidence type="ECO:0000256" key="5">
    <source>
        <dbReference type="ARBA" id="ARBA00023136"/>
    </source>
</evidence>
<dbReference type="Proteomes" id="UP000245910">
    <property type="component" value="Chromosome II"/>
</dbReference>
<feature type="transmembrane region" description="Helical" evidence="7">
    <location>
        <begin position="336"/>
        <end position="355"/>
    </location>
</feature>
<evidence type="ECO:0000313" key="9">
    <source>
        <dbReference type="Proteomes" id="UP000245910"/>
    </source>
</evidence>
<keyword evidence="3 7" id="KW-0812">Transmembrane</keyword>